<dbReference type="EMBL" id="JAGVWE010000004">
    <property type="protein sequence ID" value="MBS3063284.1"/>
    <property type="molecule type" value="Genomic_DNA"/>
</dbReference>
<dbReference type="AlphaFoldDB" id="A0A7J4JEJ2"/>
<evidence type="ECO:0000313" key="4">
    <source>
        <dbReference type="Proteomes" id="UP000564964"/>
    </source>
</evidence>
<name>A0A7J4JEJ2_9ARCH</name>
<gene>
    <name evidence="2" type="ORF">HA252_02100</name>
    <name evidence="3" type="ORF">J4203_05430</name>
</gene>
<accession>A0A7J4JEJ2</accession>
<keyword evidence="1" id="KW-0812">Transmembrane</keyword>
<dbReference type="Proteomes" id="UP000564964">
    <property type="component" value="Unassembled WGS sequence"/>
</dbReference>
<evidence type="ECO:0000313" key="2">
    <source>
        <dbReference type="EMBL" id="HIH16173.1"/>
    </source>
</evidence>
<proteinExistence type="predicted"/>
<evidence type="ECO:0000313" key="3">
    <source>
        <dbReference type="EMBL" id="MBS3063284.1"/>
    </source>
</evidence>
<reference evidence="2" key="1">
    <citation type="journal article" date="2020" name="bioRxiv">
        <title>A rank-normalized archaeal taxonomy based on genome phylogeny resolves widespread incomplete and uneven classifications.</title>
        <authorList>
            <person name="Rinke C."/>
            <person name="Chuvochina M."/>
            <person name="Mussig A.J."/>
            <person name="Chaumeil P.-A."/>
            <person name="Waite D.W."/>
            <person name="Whitman W.B."/>
            <person name="Parks D.H."/>
            <person name="Hugenholtz P."/>
        </authorList>
    </citation>
    <scope>NUCLEOTIDE SEQUENCE</scope>
    <source>
        <strain evidence="2">UBA10219</strain>
    </source>
</reference>
<dbReference type="EMBL" id="DUGH01000050">
    <property type="protein sequence ID" value="HIH16173.1"/>
    <property type="molecule type" value="Genomic_DNA"/>
</dbReference>
<sequence length="86" mass="9992">MTGFLLSYWGGLFENLEIALILFFFIWLLSWAKGTLGSAKLAVLFAFLVTYLTVYSYRELVWLTVLLFLFTTFGKDLFEKVQIFKG</sequence>
<keyword evidence="1" id="KW-0472">Membrane</keyword>
<comment type="caution">
    <text evidence="2">The sequence shown here is derived from an EMBL/GenBank/DDBJ whole genome shotgun (WGS) entry which is preliminary data.</text>
</comment>
<organism evidence="2 4">
    <name type="scientific">Candidatus Iainarchaeum sp</name>
    <dbReference type="NCBI Taxonomy" id="3101447"/>
    <lineage>
        <taxon>Archaea</taxon>
        <taxon>Candidatus Iainarchaeota</taxon>
        <taxon>Candidatus Iainarchaeia</taxon>
        <taxon>Candidatus Iainarchaeales</taxon>
        <taxon>Candidatus Iainarchaeaceae</taxon>
        <taxon>Candidatus Iainarchaeum</taxon>
    </lineage>
</organism>
<protein>
    <submittedName>
        <fullName evidence="2">Uncharacterized protein</fullName>
    </submittedName>
</protein>
<dbReference type="Proteomes" id="UP000678237">
    <property type="component" value="Unassembled WGS sequence"/>
</dbReference>
<keyword evidence="1" id="KW-1133">Transmembrane helix</keyword>
<reference evidence="3" key="3">
    <citation type="submission" date="2021-05" db="EMBL/GenBank/DDBJ databases">
        <title>Protein family content uncovers lineage relationships and bacterial pathway maintenance mechanisms in DPANN archaea.</title>
        <authorList>
            <person name="Castelle C.J."/>
            <person name="Meheust R."/>
            <person name="Jaffe A.L."/>
            <person name="Seitz K."/>
            <person name="Gong X."/>
            <person name="Baker B.J."/>
            <person name="Banfield J.F."/>
        </authorList>
    </citation>
    <scope>NUCLEOTIDE SEQUENCE</scope>
    <source>
        <strain evidence="3">RIFCSPLOWO2_01_FULL_58_19</strain>
    </source>
</reference>
<evidence type="ECO:0000256" key="1">
    <source>
        <dbReference type="SAM" id="Phobius"/>
    </source>
</evidence>
<feature type="transmembrane region" description="Helical" evidence="1">
    <location>
        <begin position="6"/>
        <end position="29"/>
    </location>
</feature>
<reference evidence="3" key="2">
    <citation type="submission" date="2021-03" db="EMBL/GenBank/DDBJ databases">
        <authorList>
            <person name="Jaffe A."/>
        </authorList>
    </citation>
    <scope>NUCLEOTIDE SEQUENCE</scope>
    <source>
        <strain evidence="3">RIFCSPLOWO2_01_FULL_58_19</strain>
    </source>
</reference>